<accession>A0A427XXK8</accession>
<dbReference type="OrthoDB" id="10071171at2759"/>
<sequence length="635" mass="68192">MSLLRAVYLSQTACCVAGSTPTAIQGACVQERGGGLNGPHVHQVAHRPSIHRPHLLLTQIQLFTPPPSQASSPHLVTDTERSTSGCERWVDTWATSLRPDRSREDLQSHCTDDATFVGTTLRQTLRVSLGASCVRLRVSNEYGKSVLSLTNITVALPLPEPFDNNVTTAGSSSIKPDTICGVAFGGRASVEIPSGAAILSHPIQLSVPAGSDISISIFLDDGQPGDTVTSHLIARSTTWFTRGGGDRTRVPSLRTCPKAIIYPRWFFISSVEAWTLDRHAHAVACFGDSITDRGDSELSMNDSSGRTDVLQARLRERSLDNVSLLIFGISGTGCGRGGLPRYDREVIARVPRGVRVVFVLMGINDLGLTPAVPEAQDVLYDRLVLAYELIITKCHSATHRIAVVASTLMPFLPPSDDYPTPWPLSHPSQKRRGGVSTAGSDPELAAERQYPTALTVSSTVRGSFANVTTSTSCRDGISSAIIYIPAWIVAGLWLRRSTCDVLETCQVGSSPPILGHFPHATACASSQRLASHDSCAHRRRAAPLPGLPHDPATRRGRRRRACVCPNSIFHAEYQRFTAAPFPASHAQLGPQSKWANLRQALFRLAAGPGLGLGLAFEIGTDLDSINVDGGASYLS</sequence>
<dbReference type="Pfam" id="PF13472">
    <property type="entry name" value="Lipase_GDSL_2"/>
    <property type="match status" value="1"/>
</dbReference>
<feature type="region of interest" description="Disordered" evidence="1">
    <location>
        <begin position="420"/>
        <end position="443"/>
    </location>
</feature>
<protein>
    <recommendedName>
        <fullName evidence="2">SGNH hydrolase-type esterase domain-containing protein</fullName>
    </recommendedName>
</protein>
<feature type="domain" description="SGNH hydrolase-type esterase" evidence="2">
    <location>
        <begin position="285"/>
        <end position="418"/>
    </location>
</feature>
<dbReference type="AlphaFoldDB" id="A0A427XXK8"/>
<reference evidence="3 4" key="1">
    <citation type="submission" date="2018-11" db="EMBL/GenBank/DDBJ databases">
        <title>Genome sequence of Saitozyma podzolica DSM 27192.</title>
        <authorList>
            <person name="Aliyu H."/>
            <person name="Gorte O."/>
            <person name="Ochsenreither K."/>
        </authorList>
    </citation>
    <scope>NUCLEOTIDE SEQUENCE [LARGE SCALE GENOMIC DNA]</scope>
    <source>
        <strain evidence="3 4">DSM 27192</strain>
    </source>
</reference>
<dbReference type="Gene3D" id="3.40.50.1110">
    <property type="entry name" value="SGNH hydrolase"/>
    <property type="match status" value="1"/>
</dbReference>
<dbReference type="Proteomes" id="UP000279259">
    <property type="component" value="Unassembled WGS sequence"/>
</dbReference>
<evidence type="ECO:0000259" key="2">
    <source>
        <dbReference type="Pfam" id="PF13472"/>
    </source>
</evidence>
<name>A0A427XXK8_9TREE</name>
<proteinExistence type="predicted"/>
<dbReference type="InterPro" id="IPR013830">
    <property type="entry name" value="SGNH_hydro"/>
</dbReference>
<dbReference type="PANTHER" id="PTHR43784">
    <property type="entry name" value="GDSL-LIKE LIPASE/ACYLHYDROLASE, PUTATIVE (AFU_ORTHOLOGUE AFUA_2G00820)-RELATED"/>
    <property type="match status" value="1"/>
</dbReference>
<keyword evidence="4" id="KW-1185">Reference proteome</keyword>
<dbReference type="PANTHER" id="PTHR43784:SF2">
    <property type="entry name" value="GDSL-LIKE LIPASE_ACYLHYDROLASE, PUTATIVE (AFU_ORTHOLOGUE AFUA_2G00820)-RELATED"/>
    <property type="match status" value="1"/>
</dbReference>
<dbReference type="SUPFAM" id="SSF52266">
    <property type="entry name" value="SGNH hydrolase"/>
    <property type="match status" value="1"/>
</dbReference>
<evidence type="ECO:0000256" key="1">
    <source>
        <dbReference type="SAM" id="MobiDB-lite"/>
    </source>
</evidence>
<dbReference type="InterPro" id="IPR053140">
    <property type="entry name" value="GDSL_Rv0518-like"/>
</dbReference>
<organism evidence="3 4">
    <name type="scientific">Saitozyma podzolica</name>
    <dbReference type="NCBI Taxonomy" id="1890683"/>
    <lineage>
        <taxon>Eukaryota</taxon>
        <taxon>Fungi</taxon>
        <taxon>Dikarya</taxon>
        <taxon>Basidiomycota</taxon>
        <taxon>Agaricomycotina</taxon>
        <taxon>Tremellomycetes</taxon>
        <taxon>Tremellales</taxon>
        <taxon>Trimorphomycetaceae</taxon>
        <taxon>Saitozyma</taxon>
    </lineage>
</organism>
<dbReference type="STRING" id="1890683.A0A427XXK8"/>
<dbReference type="InterPro" id="IPR036514">
    <property type="entry name" value="SGNH_hydro_sf"/>
</dbReference>
<gene>
    <name evidence="3" type="ORF">EHS25_005518</name>
</gene>
<evidence type="ECO:0000313" key="4">
    <source>
        <dbReference type="Proteomes" id="UP000279259"/>
    </source>
</evidence>
<dbReference type="EMBL" id="RSCD01000024">
    <property type="protein sequence ID" value="RSH83614.1"/>
    <property type="molecule type" value="Genomic_DNA"/>
</dbReference>
<comment type="caution">
    <text evidence="3">The sequence shown here is derived from an EMBL/GenBank/DDBJ whole genome shotgun (WGS) entry which is preliminary data.</text>
</comment>
<evidence type="ECO:0000313" key="3">
    <source>
        <dbReference type="EMBL" id="RSH83614.1"/>
    </source>
</evidence>